<name>A0A1H6C032_9SPHI</name>
<dbReference type="RefSeq" id="WP_103907500.1">
    <property type="nucleotide sequence ID" value="NZ_CP049246.1"/>
</dbReference>
<dbReference type="AlphaFoldDB" id="A0A1H6C032"/>
<protein>
    <submittedName>
        <fullName evidence="3">Uncharacterized conserved protein YndB, AHSA1/START domain</fullName>
    </submittedName>
</protein>
<dbReference type="Proteomes" id="UP000236731">
    <property type="component" value="Unassembled WGS sequence"/>
</dbReference>
<dbReference type="Gene3D" id="3.30.530.20">
    <property type="match status" value="1"/>
</dbReference>
<dbReference type="SUPFAM" id="SSF55961">
    <property type="entry name" value="Bet v1-like"/>
    <property type="match status" value="1"/>
</dbReference>
<dbReference type="InterPro" id="IPR023393">
    <property type="entry name" value="START-like_dom_sf"/>
</dbReference>
<evidence type="ECO:0000259" key="2">
    <source>
        <dbReference type="Pfam" id="PF08327"/>
    </source>
</evidence>
<accession>A0A1H6C032</accession>
<reference evidence="4" key="1">
    <citation type="submission" date="2016-10" db="EMBL/GenBank/DDBJ databases">
        <authorList>
            <person name="Varghese N."/>
            <person name="Submissions S."/>
        </authorList>
    </citation>
    <scope>NUCLEOTIDE SEQUENCE [LARGE SCALE GENOMIC DNA]</scope>
    <source>
        <strain evidence="4">DSM 22361</strain>
    </source>
</reference>
<evidence type="ECO:0000256" key="1">
    <source>
        <dbReference type="ARBA" id="ARBA00006817"/>
    </source>
</evidence>
<organism evidence="3 4">
    <name type="scientific">Sphingobacterium lactis</name>
    <dbReference type="NCBI Taxonomy" id="797291"/>
    <lineage>
        <taxon>Bacteria</taxon>
        <taxon>Pseudomonadati</taxon>
        <taxon>Bacteroidota</taxon>
        <taxon>Sphingobacteriia</taxon>
        <taxon>Sphingobacteriales</taxon>
        <taxon>Sphingobacteriaceae</taxon>
        <taxon>Sphingobacterium</taxon>
    </lineage>
</organism>
<sequence length="168" mass="19557">MKNNLLFQFDVDREQKTIRIKREFAADLPLVWQAWTTPEFLEQWIAPIPWRAETKTMDFREGGHWHYAMVGPQGEKHWSRYDYLEIVPQVKIMESRGFSDESGAMNPDFPTTLSTTLFFQKEERTLVELTAVYGSLDVLEYMVTHGFKEGMDASLANLDELLEKSSKG</sequence>
<keyword evidence="4" id="KW-1185">Reference proteome</keyword>
<gene>
    <name evidence="3" type="ORF">SAMN05421877_112103</name>
</gene>
<feature type="domain" description="Activator of Hsp90 ATPase homologue 1/2-like C-terminal" evidence="2">
    <location>
        <begin position="30"/>
        <end position="163"/>
    </location>
</feature>
<evidence type="ECO:0000313" key="4">
    <source>
        <dbReference type="Proteomes" id="UP000236731"/>
    </source>
</evidence>
<proteinExistence type="inferred from homology"/>
<evidence type="ECO:0000313" key="3">
    <source>
        <dbReference type="EMBL" id="SEG66314.1"/>
    </source>
</evidence>
<dbReference type="Pfam" id="PF08327">
    <property type="entry name" value="AHSA1"/>
    <property type="match status" value="1"/>
</dbReference>
<dbReference type="CDD" id="cd07814">
    <property type="entry name" value="SRPBCC_CalC_Aha1-like"/>
    <property type="match status" value="1"/>
</dbReference>
<dbReference type="EMBL" id="FNUT01000012">
    <property type="protein sequence ID" value="SEG66314.1"/>
    <property type="molecule type" value="Genomic_DNA"/>
</dbReference>
<dbReference type="OrthoDB" id="9795306at2"/>
<dbReference type="InterPro" id="IPR013538">
    <property type="entry name" value="ASHA1/2-like_C"/>
</dbReference>
<comment type="similarity">
    <text evidence="1">Belongs to the AHA1 family.</text>
</comment>